<dbReference type="EMBL" id="CP038266">
    <property type="protein sequence ID" value="QBR87495.1"/>
    <property type="molecule type" value="Genomic_DNA"/>
</dbReference>
<evidence type="ECO:0000313" key="2">
    <source>
        <dbReference type="Proteomes" id="UP000295748"/>
    </source>
</evidence>
<evidence type="ECO:0000313" key="1">
    <source>
        <dbReference type="EMBL" id="QBR87495.1"/>
    </source>
</evidence>
<name>A0ABX5SMZ1_9MICO</name>
<accession>A0ABX5SMZ1</accession>
<gene>
    <name evidence="1" type="ORF">E4K62_01550</name>
</gene>
<proteinExistence type="predicted"/>
<evidence type="ECO:0008006" key="3">
    <source>
        <dbReference type="Google" id="ProtNLM"/>
    </source>
</evidence>
<keyword evidence="2" id="KW-1185">Reference proteome</keyword>
<sequence length="148" mass="15168">MDTSVGQSTTGAKEWTAVLAHRQDAATAAQVRDRFIEHGVTPDTVAAALGDGGAGLASAATSGRPDWAVPYGGLLGVALVAAEVAAYSSHLVARASAVRSVAVSALLEDFSAVSVAGDLGVSRQKVYEIARDSAKRRDGIRTGVDRDF</sequence>
<dbReference type="RefSeq" id="WP_135062912.1">
    <property type="nucleotide sequence ID" value="NZ_CP038266.1"/>
</dbReference>
<organism evidence="1 2">
    <name type="scientific">Microbacterium wangchenii</name>
    <dbReference type="NCBI Taxonomy" id="2541726"/>
    <lineage>
        <taxon>Bacteria</taxon>
        <taxon>Bacillati</taxon>
        <taxon>Actinomycetota</taxon>
        <taxon>Actinomycetes</taxon>
        <taxon>Micrococcales</taxon>
        <taxon>Microbacteriaceae</taxon>
        <taxon>Microbacterium</taxon>
    </lineage>
</organism>
<protein>
    <recommendedName>
        <fullName evidence="3">DNA-binding protein</fullName>
    </recommendedName>
</protein>
<dbReference type="Proteomes" id="UP000295748">
    <property type="component" value="Chromosome"/>
</dbReference>
<reference evidence="1 2" key="1">
    <citation type="submission" date="2019-03" db="EMBL/GenBank/DDBJ databases">
        <authorList>
            <person name="Dong K."/>
        </authorList>
    </citation>
    <scope>NUCLEOTIDE SEQUENCE [LARGE SCALE GENOMIC DNA]</scope>
    <source>
        <strain evidence="2">dk512</strain>
    </source>
</reference>